<evidence type="ECO:0000313" key="1">
    <source>
        <dbReference type="EMBL" id="RRJ67399.1"/>
    </source>
</evidence>
<dbReference type="SUPFAM" id="SSF57997">
    <property type="entry name" value="Tropomyosin"/>
    <property type="match status" value="1"/>
</dbReference>
<keyword evidence="2" id="KW-1185">Reference proteome</keyword>
<evidence type="ECO:0008006" key="3">
    <source>
        <dbReference type="Google" id="ProtNLM"/>
    </source>
</evidence>
<gene>
    <name evidence="1" type="ORF">EHV15_04635</name>
</gene>
<comment type="caution">
    <text evidence="1">The sequence shown here is derived from an EMBL/GenBank/DDBJ whole genome shotgun (WGS) entry which is preliminary data.</text>
</comment>
<dbReference type="Gene3D" id="1.20.5.340">
    <property type="match status" value="1"/>
</dbReference>
<name>A0A3P3UCX8_9BACL</name>
<dbReference type="OrthoDB" id="2679415at2"/>
<dbReference type="Proteomes" id="UP000267017">
    <property type="component" value="Unassembled WGS sequence"/>
</dbReference>
<organism evidence="1 2">
    <name type="scientific">Paenibacillus oralis</name>
    <dbReference type="NCBI Taxonomy" id="2490856"/>
    <lineage>
        <taxon>Bacteria</taxon>
        <taxon>Bacillati</taxon>
        <taxon>Bacillota</taxon>
        <taxon>Bacilli</taxon>
        <taxon>Bacillales</taxon>
        <taxon>Paenibacillaceae</taxon>
        <taxon>Paenibacillus</taxon>
    </lineage>
</organism>
<dbReference type="EMBL" id="RRCN01000001">
    <property type="protein sequence ID" value="RRJ67399.1"/>
    <property type="molecule type" value="Genomic_DNA"/>
</dbReference>
<sequence>MDNRLDAIDKRFDAIDNRLDSMDKRLDQQEGLLTQLIGVVKSTNEKVTVLQQDMEEIKGTVSGMKVAIDEQRTVNHRQDRIMESLAMRSLEQETRLRELQRSEAV</sequence>
<accession>A0A3P3UCX8</accession>
<protein>
    <recommendedName>
        <fullName evidence="3">t-SNARE coiled-coil homology domain-containing protein</fullName>
    </recommendedName>
</protein>
<evidence type="ECO:0000313" key="2">
    <source>
        <dbReference type="Proteomes" id="UP000267017"/>
    </source>
</evidence>
<proteinExistence type="predicted"/>
<reference evidence="1 2" key="1">
    <citation type="submission" date="2018-11" db="EMBL/GenBank/DDBJ databases">
        <title>Genome sequencing of Paenibacillus sp. KCOM 3021 (= ChDC PVNT-B20).</title>
        <authorList>
            <person name="Kook J.-K."/>
            <person name="Park S.-N."/>
            <person name="Lim Y.K."/>
        </authorList>
    </citation>
    <scope>NUCLEOTIDE SEQUENCE [LARGE SCALE GENOMIC DNA]</scope>
    <source>
        <strain evidence="1 2">KCOM 3021</strain>
    </source>
</reference>
<dbReference type="AlphaFoldDB" id="A0A3P3UCX8"/>